<dbReference type="AlphaFoldDB" id="A0A8S0VNP0"/>
<dbReference type="EMBL" id="CACTIH010009808">
    <property type="protein sequence ID" value="CAA3033056.1"/>
    <property type="molecule type" value="Genomic_DNA"/>
</dbReference>
<evidence type="ECO:0000256" key="3">
    <source>
        <dbReference type="ARBA" id="ARBA00022692"/>
    </source>
</evidence>
<sequence length="219" mass="24400">MGQSASQANSNNELFFGGDTNARGANQGTKRFRHPMAALFHVLFKSLALIFYLFGGLFGQDFISTFVAVILLISMDFWVVKNVTGRLLAGLRWSNYIDDEGNSHWIFENKNSDQGQLEREGPFGSDTNENQLDSSADSSIFWTGLIMAPTMWLLLMFAALFKLNVQWFMLVILAAVLSLSNLYGYIRCRLGTSDIKSSVTQFVAKQVFLNFLTGGSSSK</sequence>
<dbReference type="Proteomes" id="UP000594638">
    <property type="component" value="Unassembled WGS sequence"/>
</dbReference>
<dbReference type="PANTHER" id="PTHR13019:SF25">
    <property type="entry name" value="GOLGI APPARATUS MEMBRANE PROTEIN TVP23 HOMOLOG"/>
    <property type="match status" value="1"/>
</dbReference>
<reference evidence="7 8" key="1">
    <citation type="submission" date="2019-12" db="EMBL/GenBank/DDBJ databases">
        <authorList>
            <person name="Alioto T."/>
            <person name="Alioto T."/>
            <person name="Gomez Garrido J."/>
        </authorList>
    </citation>
    <scope>NUCLEOTIDE SEQUENCE [LARGE SCALE GENOMIC DNA]</scope>
</reference>
<name>A0A8S0VNP0_OLEEU</name>
<dbReference type="GO" id="GO:0009306">
    <property type="term" value="P:protein secretion"/>
    <property type="evidence" value="ECO:0007669"/>
    <property type="project" value="TreeGrafter"/>
</dbReference>
<dbReference type="OrthoDB" id="2151161at2759"/>
<keyword evidence="3 6" id="KW-0812">Transmembrane</keyword>
<dbReference type="GO" id="GO:0000139">
    <property type="term" value="C:Golgi membrane"/>
    <property type="evidence" value="ECO:0007669"/>
    <property type="project" value="UniProtKB-SubCell"/>
</dbReference>
<comment type="caution">
    <text evidence="7">The sequence shown here is derived from an EMBL/GenBank/DDBJ whole genome shotgun (WGS) entry which is preliminary data.</text>
</comment>
<evidence type="ECO:0000256" key="2">
    <source>
        <dbReference type="ARBA" id="ARBA00005467"/>
    </source>
</evidence>
<feature type="transmembrane region" description="Helical" evidence="6">
    <location>
        <begin position="62"/>
        <end position="80"/>
    </location>
</feature>
<evidence type="ECO:0000313" key="7">
    <source>
        <dbReference type="EMBL" id="CAA3033056.1"/>
    </source>
</evidence>
<dbReference type="Pfam" id="PF05832">
    <property type="entry name" value="DUF846"/>
    <property type="match status" value="1"/>
</dbReference>
<feature type="transmembrane region" description="Helical" evidence="6">
    <location>
        <begin position="36"/>
        <end position="56"/>
    </location>
</feature>
<dbReference type="PANTHER" id="PTHR13019">
    <property type="entry name" value="GOLGI APPARATUS MEMBRANE PROTEIN TVP23"/>
    <property type="match status" value="1"/>
</dbReference>
<dbReference type="Gramene" id="OE9A019286T1">
    <property type="protein sequence ID" value="OE9A019286C1"/>
    <property type="gene ID" value="OE9A019286"/>
</dbReference>
<evidence type="ECO:0000313" key="8">
    <source>
        <dbReference type="Proteomes" id="UP000594638"/>
    </source>
</evidence>
<evidence type="ECO:0000256" key="5">
    <source>
        <dbReference type="ARBA" id="ARBA00023136"/>
    </source>
</evidence>
<comment type="similarity">
    <text evidence="2 6">Belongs to the TVP23 family.</text>
</comment>
<evidence type="ECO:0000256" key="6">
    <source>
        <dbReference type="RuleBase" id="RU361206"/>
    </source>
</evidence>
<feature type="transmembrane region" description="Helical" evidence="6">
    <location>
        <begin position="167"/>
        <end position="186"/>
    </location>
</feature>
<feature type="transmembrane region" description="Helical" evidence="6">
    <location>
        <begin position="140"/>
        <end position="161"/>
    </location>
</feature>
<comment type="function">
    <text evidence="6">Golgi membrane protein involved in vesicular trafficking.</text>
</comment>
<proteinExistence type="inferred from homology"/>
<dbReference type="InterPro" id="IPR008564">
    <property type="entry name" value="TVP23-like"/>
</dbReference>
<keyword evidence="4 6" id="KW-1133">Transmembrane helix</keyword>
<protein>
    <recommendedName>
        <fullName evidence="6">Golgi apparatus membrane protein TVP23</fullName>
    </recommendedName>
</protein>
<comment type="subcellular location">
    <subcellularLocation>
        <location evidence="6">Golgi apparatus membrane</location>
        <topology evidence="6">Multi-pass membrane protein</topology>
    </subcellularLocation>
    <subcellularLocation>
        <location evidence="1">Membrane</location>
        <topology evidence="1">Multi-pass membrane protein</topology>
    </subcellularLocation>
</comment>
<keyword evidence="8" id="KW-1185">Reference proteome</keyword>
<dbReference type="GO" id="GO:0016192">
    <property type="term" value="P:vesicle-mediated transport"/>
    <property type="evidence" value="ECO:0007669"/>
    <property type="project" value="TreeGrafter"/>
</dbReference>
<accession>A0A8S0VNP0</accession>
<keyword evidence="5 6" id="KW-0472">Membrane</keyword>
<evidence type="ECO:0000256" key="1">
    <source>
        <dbReference type="ARBA" id="ARBA00004141"/>
    </source>
</evidence>
<keyword evidence="6" id="KW-0333">Golgi apparatus</keyword>
<gene>
    <name evidence="7" type="ORF">OLEA9_A019286</name>
</gene>
<evidence type="ECO:0000256" key="4">
    <source>
        <dbReference type="ARBA" id="ARBA00022989"/>
    </source>
</evidence>
<organism evidence="7 8">
    <name type="scientific">Olea europaea subsp. europaea</name>
    <dbReference type="NCBI Taxonomy" id="158383"/>
    <lineage>
        <taxon>Eukaryota</taxon>
        <taxon>Viridiplantae</taxon>
        <taxon>Streptophyta</taxon>
        <taxon>Embryophyta</taxon>
        <taxon>Tracheophyta</taxon>
        <taxon>Spermatophyta</taxon>
        <taxon>Magnoliopsida</taxon>
        <taxon>eudicotyledons</taxon>
        <taxon>Gunneridae</taxon>
        <taxon>Pentapetalae</taxon>
        <taxon>asterids</taxon>
        <taxon>lamiids</taxon>
        <taxon>Lamiales</taxon>
        <taxon>Oleaceae</taxon>
        <taxon>Oleeae</taxon>
        <taxon>Olea</taxon>
    </lineage>
</organism>